<accession>A0A212L287</accession>
<dbReference type="InterPro" id="IPR050109">
    <property type="entry name" value="HTH-type_TetR-like_transc_reg"/>
</dbReference>
<dbReference type="Gene3D" id="1.10.357.10">
    <property type="entry name" value="Tetracycline Repressor, domain 2"/>
    <property type="match status" value="1"/>
</dbReference>
<dbReference type="SUPFAM" id="SSF48498">
    <property type="entry name" value="Tetracyclin repressor-like, C-terminal domain"/>
    <property type="match status" value="1"/>
</dbReference>
<dbReference type="Pfam" id="PF00440">
    <property type="entry name" value="TetR_N"/>
    <property type="match status" value="1"/>
</dbReference>
<dbReference type="InterPro" id="IPR023772">
    <property type="entry name" value="DNA-bd_HTH_TetR-type_CS"/>
</dbReference>
<dbReference type="PANTHER" id="PTHR30328:SF54">
    <property type="entry name" value="HTH-TYPE TRANSCRIPTIONAL REPRESSOR SCO4008"/>
    <property type="match status" value="1"/>
</dbReference>
<evidence type="ECO:0000259" key="3">
    <source>
        <dbReference type="PROSITE" id="PS50977"/>
    </source>
</evidence>
<dbReference type="RefSeq" id="WP_179979837.1">
    <property type="nucleotide sequence ID" value="NZ_LT608333.1"/>
</dbReference>
<proteinExistence type="predicted"/>
<protein>
    <submittedName>
        <fullName evidence="4">Putative Regulatory protein TetR</fullName>
    </submittedName>
</protein>
<reference evidence="4" key="1">
    <citation type="submission" date="2016-08" db="EMBL/GenBank/DDBJ databases">
        <authorList>
            <person name="Seilhamer J.J."/>
        </authorList>
    </citation>
    <scope>NUCLEOTIDE SEQUENCE</scope>
    <source>
        <strain evidence="4">86-1</strain>
    </source>
</reference>
<dbReference type="PRINTS" id="PR00455">
    <property type="entry name" value="HTHTETR"/>
</dbReference>
<feature type="DNA-binding region" description="H-T-H motif" evidence="2">
    <location>
        <begin position="29"/>
        <end position="48"/>
    </location>
</feature>
<gene>
    <name evidence="4" type="ORF">KL86DES1_20104</name>
</gene>
<sequence>MPTAKEKKIRHIVEVATKLFAEKGYAAVSVREICQALDVNLATISYYFGGKKKLYLYVLRSQFFFYEKVLDKISQESNSATEELRLLFKQVHIIHETCPWLSVIATRESCAPSEEFCIALREHEQKYNGGHIINLIRRAQKEGSIDSSIDPFYLSRIFSMLLNSFIIVENMSAILEPDFKFNLNDYFATVSKLLSFSVLLDS</sequence>
<feature type="domain" description="HTH tetR-type" evidence="3">
    <location>
        <begin position="6"/>
        <end position="66"/>
    </location>
</feature>
<evidence type="ECO:0000256" key="1">
    <source>
        <dbReference type="ARBA" id="ARBA00023125"/>
    </source>
</evidence>
<dbReference type="InterPro" id="IPR009057">
    <property type="entry name" value="Homeodomain-like_sf"/>
</dbReference>
<dbReference type="SUPFAM" id="SSF46689">
    <property type="entry name" value="Homeodomain-like"/>
    <property type="match status" value="1"/>
</dbReference>
<dbReference type="PANTHER" id="PTHR30328">
    <property type="entry name" value="TRANSCRIPTIONAL REPRESSOR"/>
    <property type="match status" value="1"/>
</dbReference>
<keyword evidence="1 2" id="KW-0238">DNA-binding</keyword>
<organism evidence="4">
    <name type="scientific">uncultured Desulfovibrio sp</name>
    <dbReference type="NCBI Taxonomy" id="167968"/>
    <lineage>
        <taxon>Bacteria</taxon>
        <taxon>Pseudomonadati</taxon>
        <taxon>Thermodesulfobacteriota</taxon>
        <taxon>Desulfovibrionia</taxon>
        <taxon>Desulfovibrionales</taxon>
        <taxon>Desulfovibrionaceae</taxon>
        <taxon>Desulfovibrio</taxon>
        <taxon>environmental samples</taxon>
    </lineage>
</organism>
<dbReference type="InterPro" id="IPR001647">
    <property type="entry name" value="HTH_TetR"/>
</dbReference>
<dbReference type="PROSITE" id="PS01081">
    <property type="entry name" value="HTH_TETR_1"/>
    <property type="match status" value="1"/>
</dbReference>
<dbReference type="AlphaFoldDB" id="A0A212L287"/>
<dbReference type="GO" id="GO:0003677">
    <property type="term" value="F:DNA binding"/>
    <property type="evidence" value="ECO:0007669"/>
    <property type="project" value="UniProtKB-UniRule"/>
</dbReference>
<evidence type="ECO:0000313" key="4">
    <source>
        <dbReference type="EMBL" id="SCM71650.1"/>
    </source>
</evidence>
<name>A0A212L287_9BACT</name>
<dbReference type="PROSITE" id="PS50977">
    <property type="entry name" value="HTH_TETR_2"/>
    <property type="match status" value="1"/>
</dbReference>
<evidence type="ECO:0000256" key="2">
    <source>
        <dbReference type="PROSITE-ProRule" id="PRU00335"/>
    </source>
</evidence>
<dbReference type="InterPro" id="IPR036271">
    <property type="entry name" value="Tet_transcr_reg_TetR-rel_C_sf"/>
</dbReference>
<dbReference type="EMBL" id="FMJC01000002">
    <property type="protein sequence ID" value="SCM71650.1"/>
    <property type="molecule type" value="Genomic_DNA"/>
</dbReference>